<protein>
    <recommendedName>
        <fullName evidence="5">DUF4367 domain-containing protein</fullName>
    </recommendedName>
</protein>
<accession>A0ABU1EKB7</accession>
<feature type="region of interest" description="Disordered" evidence="1">
    <location>
        <begin position="61"/>
        <end position="80"/>
    </location>
</feature>
<evidence type="ECO:0000256" key="1">
    <source>
        <dbReference type="SAM" id="MobiDB-lite"/>
    </source>
</evidence>
<comment type="caution">
    <text evidence="3">The sequence shown here is derived from an EMBL/GenBank/DDBJ whole genome shotgun (WGS) entry which is preliminary data.</text>
</comment>
<dbReference type="EMBL" id="JAVJAN010000045">
    <property type="protein sequence ID" value="MDR5588608.1"/>
    <property type="molecule type" value="Genomic_DNA"/>
</dbReference>
<evidence type="ECO:0000256" key="2">
    <source>
        <dbReference type="SAM" id="Phobius"/>
    </source>
</evidence>
<dbReference type="RefSeq" id="WP_252213520.1">
    <property type="nucleotide sequence ID" value="NZ_JAVJAN010000045.1"/>
</dbReference>
<evidence type="ECO:0008006" key="5">
    <source>
        <dbReference type="Google" id="ProtNLM"/>
    </source>
</evidence>
<dbReference type="Proteomes" id="UP001256646">
    <property type="component" value="Unassembled WGS sequence"/>
</dbReference>
<evidence type="ECO:0000313" key="4">
    <source>
        <dbReference type="Proteomes" id="UP001256646"/>
    </source>
</evidence>
<feature type="transmembrane region" description="Helical" evidence="2">
    <location>
        <begin position="7"/>
        <end position="24"/>
    </location>
</feature>
<keyword evidence="2" id="KW-1133">Transmembrane helix</keyword>
<sequence length="207" mass="23419">MREKMKTIAIVTSSVLIVGILYIYNNTHMTTPTSIEKEPNIETSETTNDNANKEEITISEESIENKEKSDSGKIVNDKNKENIEKDSKGNLIFKSNLGFSMTFPDTWKDKYRIIEESNSVAVYFKSSDSSIDPKSGLFFLIIKQDDSLDPSMFDTIDVENYVTVNDDTYFIGGPTDISLNENASDFNTFISMNKDRKDIIESIVSLK</sequence>
<organism evidence="3 4">
    <name type="scientific">Clostridium aquiflavi</name>
    <dbReference type="NCBI Taxonomy" id="3073603"/>
    <lineage>
        <taxon>Bacteria</taxon>
        <taxon>Bacillati</taxon>
        <taxon>Bacillota</taxon>
        <taxon>Clostridia</taxon>
        <taxon>Eubacteriales</taxon>
        <taxon>Clostridiaceae</taxon>
        <taxon>Clostridium</taxon>
    </lineage>
</organism>
<gene>
    <name evidence="3" type="ORF">RGC78_14150</name>
</gene>
<keyword evidence="2" id="KW-0812">Transmembrane</keyword>
<evidence type="ECO:0000313" key="3">
    <source>
        <dbReference type="EMBL" id="MDR5588608.1"/>
    </source>
</evidence>
<proteinExistence type="predicted"/>
<reference evidence="3 4" key="1">
    <citation type="submission" date="2023-09" db="EMBL/GenBank/DDBJ databases">
        <authorList>
            <person name="Zhai L."/>
        </authorList>
    </citation>
    <scope>NUCLEOTIDE SEQUENCE [LARGE SCALE GENOMIC DNA]</scope>
    <source>
        <strain evidence="3 4">5 N-1</strain>
    </source>
</reference>
<name>A0ABU1EKB7_9CLOT</name>
<feature type="compositionally biased region" description="Basic and acidic residues" evidence="1">
    <location>
        <begin position="63"/>
        <end position="80"/>
    </location>
</feature>
<keyword evidence="2" id="KW-0472">Membrane</keyword>
<keyword evidence="4" id="KW-1185">Reference proteome</keyword>